<keyword evidence="2" id="KW-1003">Cell membrane</keyword>
<evidence type="ECO:0000256" key="8">
    <source>
        <dbReference type="ARBA" id="ARBA00024235"/>
    </source>
</evidence>
<dbReference type="EMBL" id="LN554846">
    <property type="protein sequence ID" value="CED70700.1"/>
    <property type="molecule type" value="Genomic_DNA"/>
</dbReference>
<gene>
    <name evidence="10" type="ORF">AWOD_I_0606</name>
</gene>
<accession>A0A090IR18</accession>
<reference evidence="11" key="1">
    <citation type="submission" date="2014-09" db="EMBL/GenBank/DDBJ databases">
        <authorList>
            <person name="Hjerde E."/>
        </authorList>
    </citation>
    <scope>NUCLEOTIDE SEQUENCE [LARGE SCALE GENOMIC DNA]</scope>
    <source>
        <strain evidence="11">06/09/139</strain>
    </source>
</reference>
<dbReference type="PANTHER" id="PTHR38035">
    <property type="entry name" value="UPF0070 PROTEIN YFGM"/>
    <property type="match status" value="1"/>
</dbReference>
<name>A0A090IR18_9GAMM</name>
<keyword evidence="6" id="KW-0143">Chaperone</keyword>
<dbReference type="KEGG" id="awd:AWOD_I_0606"/>
<dbReference type="STRING" id="80852.AWOD_I_0606"/>
<proteinExistence type="inferred from homology"/>
<evidence type="ECO:0000256" key="3">
    <source>
        <dbReference type="ARBA" id="ARBA00022692"/>
    </source>
</evidence>
<comment type="similarity">
    <text evidence="7">Belongs to the YfgM family.</text>
</comment>
<keyword evidence="4" id="KW-1133">Transmembrane helix</keyword>
<evidence type="ECO:0000256" key="1">
    <source>
        <dbReference type="ARBA" id="ARBA00004401"/>
    </source>
</evidence>
<dbReference type="Proteomes" id="UP000032427">
    <property type="component" value="Chromosome 1"/>
</dbReference>
<protein>
    <recommendedName>
        <fullName evidence="8">Ancillary SecYEG translocon subunit</fullName>
    </recommendedName>
</protein>
<evidence type="ECO:0000256" key="2">
    <source>
        <dbReference type="ARBA" id="ARBA00022475"/>
    </source>
</evidence>
<comment type="subcellular location">
    <subcellularLocation>
        <location evidence="1">Cell membrane</location>
        <topology evidence="1">Single-pass type II membrane protein</topology>
    </subcellularLocation>
</comment>
<keyword evidence="11" id="KW-1185">Reference proteome</keyword>
<feature type="domain" description="Ancillary SecYEG translocon subunit/Cell division coordinator CpoB TPR" evidence="9">
    <location>
        <begin position="15"/>
        <end position="202"/>
    </location>
</feature>
<evidence type="ECO:0000313" key="10">
    <source>
        <dbReference type="EMBL" id="CED70700.1"/>
    </source>
</evidence>
<dbReference type="HOGENOM" id="CLU_084785_0_0_6"/>
<evidence type="ECO:0000256" key="4">
    <source>
        <dbReference type="ARBA" id="ARBA00022989"/>
    </source>
</evidence>
<evidence type="ECO:0000313" key="11">
    <source>
        <dbReference type="Proteomes" id="UP000032427"/>
    </source>
</evidence>
<dbReference type="Gene3D" id="1.25.40.10">
    <property type="entry name" value="Tetratricopeptide repeat domain"/>
    <property type="match status" value="1"/>
</dbReference>
<dbReference type="OrthoDB" id="9789675at2"/>
<dbReference type="GO" id="GO:0005886">
    <property type="term" value="C:plasma membrane"/>
    <property type="evidence" value="ECO:0007669"/>
    <property type="project" value="UniProtKB-SubCell"/>
</dbReference>
<dbReference type="PANTHER" id="PTHR38035:SF1">
    <property type="entry name" value="ANCILLARY SECYEG TRANSLOCON SUBUNIT"/>
    <property type="match status" value="1"/>
</dbReference>
<organism evidence="10 11">
    <name type="scientific">Aliivibrio wodanis</name>
    <dbReference type="NCBI Taxonomy" id="80852"/>
    <lineage>
        <taxon>Bacteria</taxon>
        <taxon>Pseudomonadati</taxon>
        <taxon>Pseudomonadota</taxon>
        <taxon>Gammaproteobacteria</taxon>
        <taxon>Vibrionales</taxon>
        <taxon>Vibrionaceae</taxon>
        <taxon>Aliivibrio</taxon>
    </lineage>
</organism>
<dbReference type="GeneID" id="28540167"/>
<evidence type="ECO:0000256" key="6">
    <source>
        <dbReference type="ARBA" id="ARBA00023186"/>
    </source>
</evidence>
<dbReference type="GO" id="GO:0044877">
    <property type="term" value="F:protein-containing complex binding"/>
    <property type="evidence" value="ECO:0007669"/>
    <property type="project" value="InterPro"/>
</dbReference>
<evidence type="ECO:0000259" key="9">
    <source>
        <dbReference type="Pfam" id="PF09976"/>
    </source>
</evidence>
<dbReference type="AlphaFoldDB" id="A0A090IR18"/>
<dbReference type="InterPro" id="IPR018704">
    <property type="entry name" value="SecYEG/CpoB_TPR"/>
</dbReference>
<dbReference type="PATRIC" id="fig|80852.17.peg.614"/>
<dbReference type="SUPFAM" id="SSF48452">
    <property type="entry name" value="TPR-like"/>
    <property type="match status" value="1"/>
</dbReference>
<keyword evidence="5" id="KW-0472">Membrane</keyword>
<evidence type="ECO:0000256" key="5">
    <source>
        <dbReference type="ARBA" id="ARBA00023136"/>
    </source>
</evidence>
<sequence>MEAYETEEQQVEAIKSWWKENGKAVVIGGVVGIGAILGWKYYQAAQLEAKEVASISYEQTLTALQVSGAEAADSAQAFITANAKSEYAALAALQLAKVQVEAAQLNAALEQLTWVASNSKDESLIATAQVRIARIQAEQDKFDDALATLAGVKPVSWSARVAELKGDIALRQGDLATARTAYTEALQAGTNQAVQMKLDDLAE</sequence>
<dbReference type="Pfam" id="PF09976">
    <property type="entry name" value="TPR_21"/>
    <property type="match status" value="1"/>
</dbReference>
<keyword evidence="3" id="KW-0812">Transmembrane</keyword>
<dbReference type="PIRSF" id="PIRSF006170">
    <property type="entry name" value="YfgM"/>
    <property type="match status" value="1"/>
</dbReference>
<evidence type="ECO:0000256" key="7">
    <source>
        <dbReference type="ARBA" id="ARBA00024197"/>
    </source>
</evidence>
<dbReference type="InterPro" id="IPR011990">
    <property type="entry name" value="TPR-like_helical_dom_sf"/>
</dbReference>
<dbReference type="InterPro" id="IPR026039">
    <property type="entry name" value="YfgM"/>
</dbReference>